<accession>A0AAQ1P3D2</accession>
<dbReference type="Proteomes" id="UP000234460">
    <property type="component" value="Chromosome LMANV2"/>
</dbReference>
<comment type="caution">
    <text evidence="1">The sequence shown here is derived from an EMBL/GenBank/DDBJ whole genome shotgun (WGS) entry which is preliminary data.</text>
</comment>
<evidence type="ECO:0000313" key="1">
    <source>
        <dbReference type="EMBL" id="SOR63064.1"/>
    </source>
</evidence>
<reference evidence="1 2" key="1">
    <citation type="submission" date="2017-11" db="EMBL/GenBank/DDBJ databases">
        <authorList>
            <person name="Lechat P."/>
        </authorList>
    </citation>
    <scope>NUCLEOTIDE SEQUENCE [LARGE SCALE GENOMIC DNA]</scope>
    <source>
        <strain evidence="1">L495</strain>
    </source>
</reference>
<organism evidence="1 2">
    <name type="scientific">Leptospira interrogans serovar Manilae</name>
    <dbReference type="NCBI Taxonomy" id="214675"/>
    <lineage>
        <taxon>Bacteria</taxon>
        <taxon>Pseudomonadati</taxon>
        <taxon>Spirochaetota</taxon>
        <taxon>Spirochaetia</taxon>
        <taxon>Leptospirales</taxon>
        <taxon>Leptospiraceae</taxon>
        <taxon>Leptospira</taxon>
    </lineage>
</organism>
<gene>
    <name evidence="1" type="ORF">LMANV2_60085</name>
</gene>
<protein>
    <submittedName>
        <fullName evidence="1">Uncharacterized protein</fullName>
    </submittedName>
</protein>
<name>A0AAQ1P3D2_LEPIR</name>
<proteinExistence type="predicted"/>
<evidence type="ECO:0000313" key="2">
    <source>
        <dbReference type="Proteomes" id="UP000234460"/>
    </source>
</evidence>
<sequence length="206" mass="23728">MDFIRKSKFKIQTVEMDENAGFTGNLVITPIENLTPPVISKAIDTWTEILKNAEELVLSDPIFKDSDPWFGFGISLQGKILNEKDLFYQIDSLDPDLETSLVRYLDTLIHYNQDQTDGEGLATHEELETGTFTMLRLLQKNLSYLPLYLRYLGSLDLEHTVAQLDVLFSLKKQYSSEQLKPLKEFAKNANIESFLWRLENDEALED</sequence>
<dbReference type="EMBL" id="OEJX01000056">
    <property type="protein sequence ID" value="SOR63064.1"/>
    <property type="molecule type" value="Genomic_DNA"/>
</dbReference>
<dbReference type="AlphaFoldDB" id="A0AAQ1P3D2"/>